<evidence type="ECO:0000256" key="3">
    <source>
        <dbReference type="ARBA" id="ARBA00022617"/>
    </source>
</evidence>
<comment type="caution">
    <text evidence="9">The sequence shown here is derived from an EMBL/GenBank/DDBJ whole genome shotgun (WGS) entry which is preliminary data.</text>
</comment>
<evidence type="ECO:0000256" key="1">
    <source>
        <dbReference type="ARBA" id="ARBA00001971"/>
    </source>
</evidence>
<organism evidence="9 10">
    <name type="scientific">Hibiscus sabdariffa</name>
    <name type="common">roselle</name>
    <dbReference type="NCBI Taxonomy" id="183260"/>
    <lineage>
        <taxon>Eukaryota</taxon>
        <taxon>Viridiplantae</taxon>
        <taxon>Streptophyta</taxon>
        <taxon>Embryophyta</taxon>
        <taxon>Tracheophyta</taxon>
        <taxon>Spermatophyta</taxon>
        <taxon>Magnoliopsida</taxon>
        <taxon>eudicotyledons</taxon>
        <taxon>Gunneridae</taxon>
        <taxon>Pentapetalae</taxon>
        <taxon>rosids</taxon>
        <taxon>malvids</taxon>
        <taxon>Malvales</taxon>
        <taxon>Malvaceae</taxon>
        <taxon>Malvoideae</taxon>
        <taxon>Hibiscus</taxon>
    </lineage>
</organism>
<dbReference type="PANTHER" id="PTHR47944">
    <property type="entry name" value="CYTOCHROME P450 98A9"/>
    <property type="match status" value="1"/>
</dbReference>
<comment type="cofactor">
    <cofactor evidence="1">
        <name>heme</name>
        <dbReference type="ChEBI" id="CHEBI:30413"/>
    </cofactor>
</comment>
<dbReference type="EMBL" id="JBBPBM010000551">
    <property type="protein sequence ID" value="KAK8494258.1"/>
    <property type="molecule type" value="Genomic_DNA"/>
</dbReference>
<dbReference type="InterPro" id="IPR002401">
    <property type="entry name" value="Cyt_P450_E_grp-I"/>
</dbReference>
<keyword evidence="7" id="KW-0503">Monooxygenase</keyword>
<sequence length="518" mass="59294">MDNYATALWNSFIHQMSNVSSTFSTTFLRFSTTLVVMGFALYYLYKFLFVGKRNMQPGLPPFLVKPWPIVGSLPEMLRNKPTFRWIHKLMKDANSEIACIRFGNLHVIPVFSSEIAREFLKTQDAVFASRPDIISGHITTKGFLTTAISPMGDQWKKMRKVMVNEMLSPIRHRWLQDRRDKEADNLVRYVYNLCMSEGGLVDMRVASRQYCGNVTKQMFFSTRYFGKVKENGGPGFEEEEHINAVFTLLGHLFAFCVSDYIPMLRGLDLDGHEKVVKEALSVVEKYHDPIIDERIQQWKNGEKSDQENPNDLLDVLISLKDEKAEMLNHPEIFKKATEEIDRVVGKERLVEESDFPKLNYVKACIREAFRLHPIAAFNVPHVSLEDTTVVGYFIPKGSHVLISRYAVGRSPKVWEEPLKFKPERHLKEDGVSLTLTDADLRFFSFSTGLRGCKGIHLGSIMVFMLFARLLQCFSWSISPGNGPTIDLTEEEHSMFMAKPLVAVAKPRLPAHVYLVHLA</sequence>
<keyword evidence="8" id="KW-0472">Membrane</keyword>
<name>A0ABR2AKY1_9ROSI</name>
<evidence type="ECO:0000256" key="8">
    <source>
        <dbReference type="SAM" id="Phobius"/>
    </source>
</evidence>
<dbReference type="InterPro" id="IPR001128">
    <property type="entry name" value="Cyt_P450"/>
</dbReference>
<keyword evidence="4" id="KW-0479">Metal-binding</keyword>
<reference evidence="9 10" key="1">
    <citation type="journal article" date="2024" name="G3 (Bethesda)">
        <title>Genome assembly of Hibiscus sabdariffa L. provides insights into metabolisms of medicinal natural products.</title>
        <authorList>
            <person name="Kim T."/>
        </authorList>
    </citation>
    <scope>NUCLEOTIDE SEQUENCE [LARGE SCALE GENOMIC DNA]</scope>
    <source>
        <strain evidence="9">TK-2024</strain>
        <tissue evidence="9">Old leaves</tissue>
    </source>
</reference>
<keyword evidence="8" id="KW-1133">Transmembrane helix</keyword>
<dbReference type="Pfam" id="PF00067">
    <property type="entry name" value="p450"/>
    <property type="match status" value="2"/>
</dbReference>
<dbReference type="InterPro" id="IPR036396">
    <property type="entry name" value="Cyt_P450_sf"/>
</dbReference>
<evidence type="ECO:0000313" key="10">
    <source>
        <dbReference type="Proteomes" id="UP001472677"/>
    </source>
</evidence>
<dbReference type="Proteomes" id="UP001472677">
    <property type="component" value="Unassembled WGS sequence"/>
</dbReference>
<keyword evidence="6" id="KW-0408">Iron</keyword>
<evidence type="ECO:0000256" key="6">
    <source>
        <dbReference type="ARBA" id="ARBA00023004"/>
    </source>
</evidence>
<dbReference type="PRINTS" id="PR00463">
    <property type="entry name" value="EP450I"/>
</dbReference>
<keyword evidence="5" id="KW-0560">Oxidoreductase</keyword>
<comment type="similarity">
    <text evidence="2">Belongs to the cytochrome P450 family.</text>
</comment>
<evidence type="ECO:0000256" key="7">
    <source>
        <dbReference type="ARBA" id="ARBA00023033"/>
    </source>
</evidence>
<dbReference type="SUPFAM" id="SSF48264">
    <property type="entry name" value="Cytochrome P450"/>
    <property type="match status" value="1"/>
</dbReference>
<evidence type="ECO:0008006" key="11">
    <source>
        <dbReference type="Google" id="ProtNLM"/>
    </source>
</evidence>
<keyword evidence="3" id="KW-0349">Heme</keyword>
<keyword evidence="8" id="KW-0812">Transmembrane</keyword>
<accession>A0ABR2AKY1</accession>
<gene>
    <name evidence="9" type="ORF">V6N12_033872</name>
</gene>
<evidence type="ECO:0000256" key="4">
    <source>
        <dbReference type="ARBA" id="ARBA00022723"/>
    </source>
</evidence>
<evidence type="ECO:0000313" key="9">
    <source>
        <dbReference type="EMBL" id="KAK8494258.1"/>
    </source>
</evidence>
<keyword evidence="10" id="KW-1185">Reference proteome</keyword>
<evidence type="ECO:0000256" key="5">
    <source>
        <dbReference type="ARBA" id="ARBA00023002"/>
    </source>
</evidence>
<protein>
    <recommendedName>
        <fullName evidence="11">Cytochrome P450</fullName>
    </recommendedName>
</protein>
<feature type="transmembrane region" description="Helical" evidence="8">
    <location>
        <begin position="26"/>
        <end position="45"/>
    </location>
</feature>
<dbReference type="PANTHER" id="PTHR47944:SF4">
    <property type="entry name" value="OS09G0441700 PROTEIN"/>
    <property type="match status" value="1"/>
</dbReference>
<evidence type="ECO:0000256" key="2">
    <source>
        <dbReference type="ARBA" id="ARBA00010617"/>
    </source>
</evidence>
<dbReference type="Gene3D" id="1.10.630.10">
    <property type="entry name" value="Cytochrome P450"/>
    <property type="match status" value="2"/>
</dbReference>
<proteinExistence type="inferred from homology"/>